<keyword evidence="1" id="KW-0472">Membrane</keyword>
<evidence type="ECO:0000313" key="3">
    <source>
        <dbReference type="Proteomes" id="UP000176404"/>
    </source>
</evidence>
<keyword evidence="1" id="KW-1133">Transmembrane helix</keyword>
<name>A0A1F8B8R8_9BACT</name>
<dbReference type="InterPro" id="IPR045584">
    <property type="entry name" value="Pilin-like"/>
</dbReference>
<dbReference type="Proteomes" id="UP000176404">
    <property type="component" value="Unassembled WGS sequence"/>
</dbReference>
<gene>
    <name evidence="2" type="ORF">A2892_00220</name>
</gene>
<dbReference type="EMBL" id="MGHD01000004">
    <property type="protein sequence ID" value="OGM60444.1"/>
    <property type="molecule type" value="Genomic_DNA"/>
</dbReference>
<dbReference type="AlphaFoldDB" id="A0A1F8B8R8"/>
<reference evidence="2 3" key="1">
    <citation type="journal article" date="2016" name="Nat. Commun.">
        <title>Thousands of microbial genomes shed light on interconnected biogeochemical processes in an aquifer system.</title>
        <authorList>
            <person name="Anantharaman K."/>
            <person name="Brown C.T."/>
            <person name="Hug L.A."/>
            <person name="Sharon I."/>
            <person name="Castelle C.J."/>
            <person name="Probst A.J."/>
            <person name="Thomas B.C."/>
            <person name="Singh A."/>
            <person name="Wilkins M.J."/>
            <person name="Karaoz U."/>
            <person name="Brodie E.L."/>
            <person name="Williams K.H."/>
            <person name="Hubbard S.S."/>
            <person name="Banfield J.F."/>
        </authorList>
    </citation>
    <scope>NUCLEOTIDE SEQUENCE [LARGE SCALE GENOMIC DNA]</scope>
</reference>
<feature type="transmembrane region" description="Helical" evidence="1">
    <location>
        <begin position="20"/>
        <end position="43"/>
    </location>
</feature>
<keyword evidence="1" id="KW-0812">Transmembrane</keyword>
<dbReference type="STRING" id="1802517.A2892_00220"/>
<dbReference type="InterPro" id="IPR012902">
    <property type="entry name" value="N_methyl_site"/>
</dbReference>
<evidence type="ECO:0008006" key="4">
    <source>
        <dbReference type="Google" id="ProtNLM"/>
    </source>
</evidence>
<dbReference type="NCBIfam" id="TIGR02532">
    <property type="entry name" value="IV_pilin_GFxxxE"/>
    <property type="match status" value="1"/>
</dbReference>
<proteinExistence type="predicted"/>
<accession>A0A1F8B8R8</accession>
<comment type="caution">
    <text evidence="2">The sequence shown here is derived from an EMBL/GenBank/DDBJ whole genome shotgun (WGS) entry which is preliminary data.</text>
</comment>
<protein>
    <recommendedName>
        <fullName evidence="4">Prepilin-type N-terminal cleavage/methylation domain-containing protein</fullName>
    </recommendedName>
</protein>
<evidence type="ECO:0000313" key="2">
    <source>
        <dbReference type="EMBL" id="OGM60444.1"/>
    </source>
</evidence>
<sequence>MRKVMPNIKSPDLLLFRQKLNCGFSLVEMLIVVLVFSIVSILVTQSIAISIRNSKKSESVGKVKENVEYAMNVVERSLRGARKFRNCIGIPTNRLDYTDEFGMSAYFSCQNYYIASGSARLTSSDVRITNCPEMFTCFEKEGKVPYSVNVSVEAEFSNLRGVEGAKYQAMTKILLRQY</sequence>
<dbReference type="SUPFAM" id="SSF54523">
    <property type="entry name" value="Pili subunits"/>
    <property type="match status" value="1"/>
</dbReference>
<dbReference type="Pfam" id="PF07963">
    <property type="entry name" value="N_methyl"/>
    <property type="match status" value="1"/>
</dbReference>
<organism evidence="2 3">
    <name type="scientific">Candidatus Woesebacteria bacterium RIFCSPLOWO2_01_FULL_39_10b</name>
    <dbReference type="NCBI Taxonomy" id="1802517"/>
    <lineage>
        <taxon>Bacteria</taxon>
        <taxon>Candidatus Woeseibacteriota</taxon>
    </lineage>
</organism>
<evidence type="ECO:0000256" key="1">
    <source>
        <dbReference type="SAM" id="Phobius"/>
    </source>
</evidence>